<keyword evidence="4" id="KW-1185">Reference proteome</keyword>
<feature type="compositionally biased region" description="Low complexity" evidence="1">
    <location>
        <begin position="209"/>
        <end position="222"/>
    </location>
</feature>
<keyword evidence="2" id="KW-1133">Transmembrane helix</keyword>
<keyword evidence="2" id="KW-0812">Transmembrane</keyword>
<evidence type="ECO:0000256" key="1">
    <source>
        <dbReference type="SAM" id="MobiDB-lite"/>
    </source>
</evidence>
<organism evidence="3 4">
    <name type="scientific">Coemansia pectinata</name>
    <dbReference type="NCBI Taxonomy" id="1052879"/>
    <lineage>
        <taxon>Eukaryota</taxon>
        <taxon>Fungi</taxon>
        <taxon>Fungi incertae sedis</taxon>
        <taxon>Zoopagomycota</taxon>
        <taxon>Kickxellomycotina</taxon>
        <taxon>Kickxellomycetes</taxon>
        <taxon>Kickxellales</taxon>
        <taxon>Kickxellaceae</taxon>
        <taxon>Coemansia</taxon>
    </lineage>
</organism>
<keyword evidence="2" id="KW-0472">Membrane</keyword>
<proteinExistence type="predicted"/>
<evidence type="ECO:0000313" key="3">
    <source>
        <dbReference type="EMBL" id="KAJ2750302.1"/>
    </source>
</evidence>
<feature type="region of interest" description="Disordered" evidence="1">
    <location>
        <begin position="1"/>
        <end position="25"/>
    </location>
</feature>
<evidence type="ECO:0000256" key="2">
    <source>
        <dbReference type="SAM" id="Phobius"/>
    </source>
</evidence>
<dbReference type="Proteomes" id="UP001140011">
    <property type="component" value="Unassembled WGS sequence"/>
</dbReference>
<feature type="transmembrane region" description="Helical" evidence="2">
    <location>
        <begin position="92"/>
        <end position="115"/>
    </location>
</feature>
<dbReference type="EMBL" id="JANBUH010000587">
    <property type="protein sequence ID" value="KAJ2750302.1"/>
    <property type="molecule type" value="Genomic_DNA"/>
</dbReference>
<reference evidence="3" key="1">
    <citation type="submission" date="2022-07" db="EMBL/GenBank/DDBJ databases">
        <title>Phylogenomic reconstructions and comparative analyses of Kickxellomycotina fungi.</title>
        <authorList>
            <person name="Reynolds N.K."/>
            <person name="Stajich J.E."/>
            <person name="Barry K."/>
            <person name="Grigoriev I.V."/>
            <person name="Crous P."/>
            <person name="Smith M.E."/>
        </authorList>
    </citation>
    <scope>NUCLEOTIDE SEQUENCE</scope>
    <source>
        <strain evidence="3">BCRC 34297</strain>
    </source>
</reference>
<sequence>MNAWKSPRRNDKPKAMTAPGAGSIEEGPQVTFSEIVSVVKERALKRQRRRRAAWLSVELFFLVALLALLVLHSFRLSKATGDNTYARWSSSWVMILLSVLLVVVAMAVFVTYYYYRTVLAWIKRPETTDADLQRTQSQDVHRVGWRFLRPQPSTSRSVGLSPYQQRATRNQHLAECHQAPWVSPRGRNSRAWRQMRAHQRQRRQVTDPSSLSSTSITASSYSHHNRTPQRPPTVP</sequence>
<feature type="region of interest" description="Disordered" evidence="1">
    <location>
        <begin position="179"/>
        <end position="235"/>
    </location>
</feature>
<gene>
    <name evidence="3" type="ORF">GGI19_005184</name>
</gene>
<protein>
    <submittedName>
        <fullName evidence="3">Uncharacterized protein</fullName>
    </submittedName>
</protein>
<name>A0A9W8GU78_9FUNG</name>
<evidence type="ECO:0000313" key="4">
    <source>
        <dbReference type="Proteomes" id="UP001140011"/>
    </source>
</evidence>
<accession>A0A9W8GU78</accession>
<feature type="transmembrane region" description="Helical" evidence="2">
    <location>
        <begin position="52"/>
        <end position="72"/>
    </location>
</feature>
<dbReference type="AlphaFoldDB" id="A0A9W8GU78"/>
<dbReference type="OrthoDB" id="5594566at2759"/>
<feature type="compositionally biased region" description="Basic residues" evidence="1">
    <location>
        <begin position="187"/>
        <end position="203"/>
    </location>
</feature>
<comment type="caution">
    <text evidence="3">The sequence shown here is derived from an EMBL/GenBank/DDBJ whole genome shotgun (WGS) entry which is preliminary data.</text>
</comment>